<dbReference type="EMBL" id="RQXU01000011">
    <property type="protein sequence ID" value="RRH86795.1"/>
    <property type="molecule type" value="Genomic_DNA"/>
</dbReference>
<dbReference type="InterPro" id="IPR034345">
    <property type="entry name" value="Gtt2-like_N"/>
</dbReference>
<dbReference type="AlphaFoldDB" id="A0A3P3EK83"/>
<evidence type="ECO:0000313" key="3">
    <source>
        <dbReference type="EMBL" id="RRH86795.1"/>
    </source>
</evidence>
<dbReference type="RefSeq" id="WP_124960012.1">
    <property type="nucleotide sequence ID" value="NZ_RQXU01000011.1"/>
</dbReference>
<gene>
    <name evidence="3" type="ORF">EH244_19500</name>
</gene>
<dbReference type="Gene3D" id="3.40.30.10">
    <property type="entry name" value="Glutaredoxin"/>
    <property type="match status" value="1"/>
</dbReference>
<feature type="domain" description="GST C-terminal" evidence="2">
    <location>
        <begin position="86"/>
        <end position="203"/>
    </location>
</feature>
<proteinExistence type="predicted"/>
<dbReference type="GO" id="GO:0016740">
    <property type="term" value="F:transferase activity"/>
    <property type="evidence" value="ECO:0007669"/>
    <property type="project" value="UniProtKB-KW"/>
</dbReference>
<dbReference type="InterPro" id="IPR036282">
    <property type="entry name" value="Glutathione-S-Trfase_C_sf"/>
</dbReference>
<dbReference type="PROSITE" id="PS50405">
    <property type="entry name" value="GST_CTER"/>
    <property type="match status" value="1"/>
</dbReference>
<reference evidence="3 4" key="1">
    <citation type="submission" date="2018-11" db="EMBL/GenBank/DDBJ databases">
        <title>The genome of Variovorax sp T529.</title>
        <authorList>
            <person name="Gao J."/>
        </authorList>
    </citation>
    <scope>NUCLEOTIDE SEQUENCE [LARGE SCALE GENOMIC DNA]</scope>
    <source>
        <strain evidence="3 4">T529</strain>
    </source>
</reference>
<dbReference type="CDD" id="cd03051">
    <property type="entry name" value="GST_N_GTT2_like"/>
    <property type="match status" value="1"/>
</dbReference>
<protein>
    <submittedName>
        <fullName evidence="3">Glutathione S-transferase family protein</fullName>
    </submittedName>
</protein>
<dbReference type="CDD" id="cd00299">
    <property type="entry name" value="GST_C_family"/>
    <property type="match status" value="1"/>
</dbReference>
<organism evidence="3 4">
    <name type="scientific">Variovorax beijingensis</name>
    <dbReference type="NCBI Taxonomy" id="2496117"/>
    <lineage>
        <taxon>Bacteria</taxon>
        <taxon>Pseudomonadati</taxon>
        <taxon>Pseudomonadota</taxon>
        <taxon>Betaproteobacteria</taxon>
        <taxon>Burkholderiales</taxon>
        <taxon>Comamonadaceae</taxon>
        <taxon>Variovorax</taxon>
    </lineage>
</organism>
<dbReference type="PROSITE" id="PS50404">
    <property type="entry name" value="GST_NTER"/>
    <property type="match status" value="1"/>
</dbReference>
<dbReference type="Pfam" id="PF13409">
    <property type="entry name" value="GST_N_2"/>
    <property type="match status" value="1"/>
</dbReference>
<dbReference type="Pfam" id="PF00043">
    <property type="entry name" value="GST_C"/>
    <property type="match status" value="1"/>
</dbReference>
<dbReference type="InterPro" id="IPR004045">
    <property type="entry name" value="Glutathione_S-Trfase_N"/>
</dbReference>
<accession>A0A3P3EK83</accession>
<sequence length="203" mass="22982">MLLYQFKMGTNPRRVIIYLAEKGIDIPRYELDYASGEHRSASYMALNPSGRAPTLVTADGTAITESAAIVEYLEELYPERPMLGTDPVQRARVRALERAGNDLIVRSQAWLWNLAGAFKAKEPQPSALVAAKNWRYVEELLDYLEVAVGDDEFLAGTAPTVADFTNFAIFQTARERFDQPFGTDHPKLDAWYRRFRARPSANY</sequence>
<evidence type="ECO:0000259" key="1">
    <source>
        <dbReference type="PROSITE" id="PS50404"/>
    </source>
</evidence>
<dbReference type="SUPFAM" id="SSF47616">
    <property type="entry name" value="GST C-terminal domain-like"/>
    <property type="match status" value="1"/>
</dbReference>
<dbReference type="InterPro" id="IPR036249">
    <property type="entry name" value="Thioredoxin-like_sf"/>
</dbReference>
<dbReference type="InterPro" id="IPR040079">
    <property type="entry name" value="Glutathione_S-Trfase"/>
</dbReference>
<dbReference type="PANTHER" id="PTHR44051">
    <property type="entry name" value="GLUTATHIONE S-TRANSFERASE-RELATED"/>
    <property type="match status" value="1"/>
</dbReference>
<dbReference type="InterPro" id="IPR010987">
    <property type="entry name" value="Glutathione-S-Trfase_C-like"/>
</dbReference>
<name>A0A3P3EK83_9BURK</name>
<dbReference type="SFLD" id="SFLDG00358">
    <property type="entry name" value="Main_(cytGST)"/>
    <property type="match status" value="1"/>
</dbReference>
<evidence type="ECO:0000313" key="4">
    <source>
        <dbReference type="Proteomes" id="UP000271590"/>
    </source>
</evidence>
<feature type="domain" description="GST N-terminal" evidence="1">
    <location>
        <begin position="1"/>
        <end position="81"/>
    </location>
</feature>
<dbReference type="PANTHER" id="PTHR44051:SF8">
    <property type="entry name" value="GLUTATHIONE S-TRANSFERASE GSTA"/>
    <property type="match status" value="1"/>
</dbReference>
<dbReference type="Proteomes" id="UP000271590">
    <property type="component" value="Unassembled WGS sequence"/>
</dbReference>
<dbReference type="SUPFAM" id="SSF52833">
    <property type="entry name" value="Thioredoxin-like"/>
    <property type="match status" value="1"/>
</dbReference>
<evidence type="ECO:0000259" key="2">
    <source>
        <dbReference type="PROSITE" id="PS50405"/>
    </source>
</evidence>
<dbReference type="Gene3D" id="1.20.1050.10">
    <property type="match status" value="1"/>
</dbReference>
<keyword evidence="3" id="KW-0808">Transferase</keyword>
<comment type="caution">
    <text evidence="3">The sequence shown here is derived from an EMBL/GenBank/DDBJ whole genome shotgun (WGS) entry which is preliminary data.</text>
</comment>
<dbReference type="InterPro" id="IPR004046">
    <property type="entry name" value="GST_C"/>
</dbReference>
<dbReference type="SFLD" id="SFLDS00019">
    <property type="entry name" value="Glutathione_Transferase_(cytos"/>
    <property type="match status" value="1"/>
</dbReference>